<proteinExistence type="inferred from homology"/>
<evidence type="ECO:0000256" key="1">
    <source>
        <dbReference type="ARBA" id="ARBA00004651"/>
    </source>
</evidence>
<dbReference type="GO" id="GO:0005524">
    <property type="term" value="F:ATP binding"/>
    <property type="evidence" value="ECO:0007669"/>
    <property type="project" value="UniProtKB-KW"/>
</dbReference>
<evidence type="ECO:0000256" key="7">
    <source>
        <dbReference type="ARBA" id="ARBA00022741"/>
    </source>
</evidence>
<evidence type="ECO:0000256" key="4">
    <source>
        <dbReference type="ARBA" id="ARBA00022475"/>
    </source>
</evidence>
<dbReference type="InterPro" id="IPR020845">
    <property type="entry name" value="AMP-binding_CS"/>
</dbReference>
<dbReference type="GO" id="GO:0044539">
    <property type="term" value="P:long-chain fatty acid import into cell"/>
    <property type="evidence" value="ECO:0007669"/>
    <property type="project" value="TreeGrafter"/>
</dbReference>
<dbReference type="GO" id="GO:0005324">
    <property type="term" value="F:long-chain fatty acid transmembrane transporter activity"/>
    <property type="evidence" value="ECO:0007669"/>
    <property type="project" value="TreeGrafter"/>
</dbReference>
<evidence type="ECO:0000259" key="14">
    <source>
        <dbReference type="Pfam" id="PF00501"/>
    </source>
</evidence>
<evidence type="ECO:0000313" key="16">
    <source>
        <dbReference type="Proteomes" id="UP000025171"/>
    </source>
</evidence>
<dbReference type="InterPro" id="IPR000873">
    <property type="entry name" value="AMP-dep_synth/lig_dom"/>
</dbReference>
<dbReference type="FunFam" id="3.40.50.12780:FF:000019">
    <property type="entry name" value="Long-chain fatty acid transporter"/>
    <property type="match status" value="1"/>
</dbReference>
<reference evidence="15 16" key="1">
    <citation type="journal article" date="2014" name="Antonie Van Leeuwenhoek">
        <title>Hyphomonas beringensis sp. nov. and Hyphomonas chukchiensis sp. nov., isolated from surface seawater of the Bering Sea and Chukchi Sea.</title>
        <authorList>
            <person name="Li C."/>
            <person name="Lai Q."/>
            <person name="Li G."/>
            <person name="Dong C."/>
            <person name="Wang J."/>
            <person name="Liao Y."/>
            <person name="Shao Z."/>
        </authorList>
    </citation>
    <scope>NUCLEOTIDE SEQUENCE [LARGE SCALE GENOMIC DNA]</scope>
    <source>
        <strain evidence="15 16">MHS-2</strain>
    </source>
</reference>
<evidence type="ECO:0000256" key="3">
    <source>
        <dbReference type="ARBA" id="ARBA00022448"/>
    </source>
</evidence>
<evidence type="ECO:0000256" key="13">
    <source>
        <dbReference type="ARBA" id="ARBA00046271"/>
    </source>
</evidence>
<evidence type="ECO:0000256" key="5">
    <source>
        <dbReference type="ARBA" id="ARBA00022598"/>
    </source>
</evidence>
<gene>
    <name evidence="15" type="ORF">HJO_06395</name>
</gene>
<comment type="subcellular location">
    <subcellularLocation>
        <location evidence="1">Cell membrane</location>
        <topology evidence="1">Multi-pass membrane protein</topology>
    </subcellularLocation>
    <subcellularLocation>
        <location evidence="13">Peroxisome membrane</location>
    </subcellularLocation>
</comment>
<sequence>MNPISILVREAKFFRSIQGLLKWTKSISPDSKQLVADDIEGVVDRHGANVAFRFEGALTTYDEFEARANRLAHWALERGLKAGDCVALFMENRPDYVATWFAMSKIGVVVALINSNLEGEALAHSINIVDARYVITGTEQDDVVTGALDLLTSNPPVWTLGGKVGDDLEGALAGMPATRPPRDYRAPLRGRDLCLYVYTSGTTGMPKAAKLTNARTQGMMASFISPCHITPRDRIYITLPLYHGTGGLCAVGQALFTGASIILRRKFSASAFWDEAVAEGATSIVYIGELCRYLLNQPVGPNERAHKIRTGFGNGLRPEIWAEFQERFNINHLCEFYGSTEGNVSFLNFDGKIGAVGRIPGWLEKQYAHIAFVKFDVETEEPVRNADGFCVRADIDEPGEALGKIGDDVRNRFEGYNDEQATKKKILHDVFEKGDLWFRTGDLLRKDKDGYIYFVDRIGDTFRWKGENVSTNQVGEALSQIDGISTANVYGVQVPGTDGKAGMAAITTDGDVDFEGLYAALSARLPSYAVPIFIRVQRDAETTGTFKYRKVELVKEGFDLDDVTDPIWMYHPERKEYVPFTHDRYESLRAGAFKF</sequence>
<dbReference type="PANTHER" id="PTHR43107">
    <property type="entry name" value="LONG-CHAIN FATTY ACID TRANSPORT PROTEIN"/>
    <property type="match status" value="1"/>
</dbReference>
<keyword evidence="9" id="KW-1133">Transmembrane helix</keyword>
<dbReference type="Gene3D" id="3.30.300.30">
    <property type="match status" value="1"/>
</dbReference>
<dbReference type="GO" id="GO:0005886">
    <property type="term" value="C:plasma membrane"/>
    <property type="evidence" value="ECO:0007669"/>
    <property type="project" value="UniProtKB-SubCell"/>
</dbReference>
<dbReference type="OrthoDB" id="6187882at2"/>
<keyword evidence="12" id="KW-0576">Peroxisome</keyword>
<evidence type="ECO:0000256" key="2">
    <source>
        <dbReference type="ARBA" id="ARBA00006432"/>
    </source>
</evidence>
<dbReference type="GO" id="GO:0004467">
    <property type="term" value="F:long-chain fatty acid-CoA ligase activity"/>
    <property type="evidence" value="ECO:0007669"/>
    <property type="project" value="TreeGrafter"/>
</dbReference>
<evidence type="ECO:0000256" key="12">
    <source>
        <dbReference type="ARBA" id="ARBA00023140"/>
    </source>
</evidence>
<keyword evidence="10" id="KW-0445">Lipid transport</keyword>
<dbReference type="SUPFAM" id="SSF56801">
    <property type="entry name" value="Acetyl-CoA synthetase-like"/>
    <property type="match status" value="1"/>
</dbReference>
<dbReference type="Gene3D" id="3.40.50.12780">
    <property type="entry name" value="N-terminal domain of ligase-like"/>
    <property type="match status" value="1"/>
</dbReference>
<dbReference type="PATRIC" id="fig|1280950.3.peg.1288"/>
<dbReference type="PANTHER" id="PTHR43107:SF15">
    <property type="entry name" value="FATTY ACID TRANSPORT PROTEIN 3, ISOFORM A"/>
    <property type="match status" value="1"/>
</dbReference>
<dbReference type="EMBL" id="ARYK01000002">
    <property type="protein sequence ID" value="KCZ93462.1"/>
    <property type="molecule type" value="Genomic_DNA"/>
</dbReference>
<evidence type="ECO:0000256" key="11">
    <source>
        <dbReference type="ARBA" id="ARBA00023136"/>
    </source>
</evidence>
<keyword evidence="11" id="KW-0472">Membrane</keyword>
<keyword evidence="5" id="KW-0436">Ligase</keyword>
<evidence type="ECO:0000256" key="10">
    <source>
        <dbReference type="ARBA" id="ARBA00023055"/>
    </source>
</evidence>
<evidence type="ECO:0000256" key="6">
    <source>
        <dbReference type="ARBA" id="ARBA00022692"/>
    </source>
</evidence>
<organism evidence="15 16">
    <name type="scientific">Hyphomonas johnsonii MHS-2</name>
    <dbReference type="NCBI Taxonomy" id="1280950"/>
    <lineage>
        <taxon>Bacteria</taxon>
        <taxon>Pseudomonadati</taxon>
        <taxon>Pseudomonadota</taxon>
        <taxon>Alphaproteobacteria</taxon>
        <taxon>Hyphomonadales</taxon>
        <taxon>Hyphomonadaceae</taxon>
        <taxon>Hyphomonas</taxon>
    </lineage>
</organism>
<dbReference type="eggNOG" id="COG0318">
    <property type="taxonomic scope" value="Bacteria"/>
</dbReference>
<dbReference type="Proteomes" id="UP000025171">
    <property type="component" value="Unassembled WGS sequence"/>
</dbReference>
<comment type="caution">
    <text evidence="15">The sequence shown here is derived from an EMBL/GenBank/DDBJ whole genome shotgun (WGS) entry which is preliminary data.</text>
</comment>
<dbReference type="RefSeq" id="WP_035615089.1">
    <property type="nucleotide sequence ID" value="NZ_ARYK01000002.1"/>
</dbReference>
<dbReference type="Pfam" id="PF00501">
    <property type="entry name" value="AMP-binding"/>
    <property type="match status" value="1"/>
</dbReference>
<dbReference type="FunFam" id="3.30.300.30:FF:000002">
    <property type="entry name" value="Long-chain fatty acid transport protein 1"/>
    <property type="match status" value="1"/>
</dbReference>
<keyword evidence="8" id="KW-0067">ATP-binding</keyword>
<name>A0A059FS76_9PROT</name>
<evidence type="ECO:0000256" key="9">
    <source>
        <dbReference type="ARBA" id="ARBA00022989"/>
    </source>
</evidence>
<dbReference type="PROSITE" id="PS00455">
    <property type="entry name" value="AMP_BINDING"/>
    <property type="match status" value="1"/>
</dbReference>
<keyword evidence="3" id="KW-0813">Transport</keyword>
<evidence type="ECO:0000313" key="15">
    <source>
        <dbReference type="EMBL" id="KCZ93462.1"/>
    </source>
</evidence>
<protein>
    <submittedName>
        <fullName evidence="15">Long-chain-acyl-CoA synthetase</fullName>
    </submittedName>
</protein>
<dbReference type="InterPro" id="IPR045851">
    <property type="entry name" value="AMP-bd_C_sf"/>
</dbReference>
<keyword evidence="4" id="KW-1003">Cell membrane</keyword>
<evidence type="ECO:0000256" key="8">
    <source>
        <dbReference type="ARBA" id="ARBA00022840"/>
    </source>
</evidence>
<dbReference type="AlphaFoldDB" id="A0A059FS76"/>
<dbReference type="InterPro" id="IPR042099">
    <property type="entry name" value="ANL_N_sf"/>
</dbReference>
<dbReference type="STRING" id="1280950.HJO_06395"/>
<feature type="domain" description="AMP-dependent synthetase/ligase" evidence="14">
    <location>
        <begin position="43"/>
        <end position="358"/>
    </location>
</feature>
<comment type="similarity">
    <text evidence="2">Belongs to the ATP-dependent AMP-binding enzyme family.</text>
</comment>
<keyword evidence="16" id="KW-1185">Reference proteome</keyword>
<keyword evidence="7" id="KW-0547">Nucleotide-binding</keyword>
<dbReference type="NCBIfam" id="NF006134">
    <property type="entry name" value="PRK08279.1"/>
    <property type="match status" value="1"/>
</dbReference>
<keyword evidence="6" id="KW-0812">Transmembrane</keyword>
<accession>A0A059FS76</accession>